<protein>
    <submittedName>
        <fullName evidence="1">Uncharacterized protein</fullName>
    </submittedName>
</protein>
<evidence type="ECO:0000313" key="1">
    <source>
        <dbReference type="EMBL" id="GFT97285.1"/>
    </source>
</evidence>
<organism evidence="1 2">
    <name type="scientific">Nephila pilipes</name>
    <name type="common">Giant wood spider</name>
    <name type="synonym">Nephila maculata</name>
    <dbReference type="NCBI Taxonomy" id="299642"/>
    <lineage>
        <taxon>Eukaryota</taxon>
        <taxon>Metazoa</taxon>
        <taxon>Ecdysozoa</taxon>
        <taxon>Arthropoda</taxon>
        <taxon>Chelicerata</taxon>
        <taxon>Arachnida</taxon>
        <taxon>Araneae</taxon>
        <taxon>Araneomorphae</taxon>
        <taxon>Entelegynae</taxon>
        <taxon>Araneoidea</taxon>
        <taxon>Nephilidae</taxon>
        <taxon>Nephila</taxon>
    </lineage>
</organism>
<sequence>MAPYVPLCRTASSANTAACSSWFENMPCCGELPPSALLRAVLVMAPACSGLNAVVCLAYLAQWWPLPALAVDAPPPWTCLLCRSAASGTMPCALNMWYAGVVWSGTCWWRIE</sequence>
<keyword evidence="2" id="KW-1185">Reference proteome</keyword>
<gene>
    <name evidence="1" type="ORF">NPIL_609071</name>
</gene>
<proteinExistence type="predicted"/>
<name>A0A8X6Q5W2_NEPPI</name>
<reference evidence="1" key="1">
    <citation type="submission" date="2020-08" db="EMBL/GenBank/DDBJ databases">
        <title>Multicomponent nature underlies the extraordinary mechanical properties of spider dragline silk.</title>
        <authorList>
            <person name="Kono N."/>
            <person name="Nakamura H."/>
            <person name="Mori M."/>
            <person name="Yoshida Y."/>
            <person name="Ohtoshi R."/>
            <person name="Malay A.D."/>
            <person name="Moran D.A.P."/>
            <person name="Tomita M."/>
            <person name="Numata K."/>
            <person name="Arakawa K."/>
        </authorList>
    </citation>
    <scope>NUCLEOTIDE SEQUENCE</scope>
</reference>
<evidence type="ECO:0000313" key="2">
    <source>
        <dbReference type="Proteomes" id="UP000887013"/>
    </source>
</evidence>
<dbReference type="EMBL" id="BMAW01122068">
    <property type="protein sequence ID" value="GFT97285.1"/>
    <property type="molecule type" value="Genomic_DNA"/>
</dbReference>
<dbReference type="AlphaFoldDB" id="A0A8X6Q5W2"/>
<dbReference type="Proteomes" id="UP000887013">
    <property type="component" value="Unassembled WGS sequence"/>
</dbReference>
<comment type="caution">
    <text evidence="1">The sequence shown here is derived from an EMBL/GenBank/DDBJ whole genome shotgun (WGS) entry which is preliminary data.</text>
</comment>
<accession>A0A8X6Q5W2</accession>